<dbReference type="PANTHER" id="PTHR11139:SF1">
    <property type="entry name" value="TRANSFORMATION_TRANSCRIPTION DOMAIN-ASSOCIATED PROTEIN"/>
    <property type="match status" value="1"/>
</dbReference>
<organism evidence="1 2">
    <name type="scientific">Blyttiomyces helicus</name>
    <dbReference type="NCBI Taxonomy" id="388810"/>
    <lineage>
        <taxon>Eukaryota</taxon>
        <taxon>Fungi</taxon>
        <taxon>Fungi incertae sedis</taxon>
        <taxon>Chytridiomycota</taxon>
        <taxon>Chytridiomycota incertae sedis</taxon>
        <taxon>Chytridiomycetes</taxon>
        <taxon>Chytridiomycetes incertae sedis</taxon>
        <taxon>Blyttiomyces</taxon>
    </lineage>
</organism>
<dbReference type="GO" id="GO:0006355">
    <property type="term" value="P:regulation of DNA-templated transcription"/>
    <property type="evidence" value="ECO:0007669"/>
    <property type="project" value="TreeGrafter"/>
</dbReference>
<dbReference type="EMBL" id="KZ998438">
    <property type="protein sequence ID" value="RKO86143.1"/>
    <property type="molecule type" value="Genomic_DNA"/>
</dbReference>
<sequence length="1083" mass="120182">ELLVATRHIWYTEFRSAFVKHIDILLHDEVLAGVGVTARETLRVLVDLIHAIRTELKPAQISRIVHMYSRDLHDPAFGPMIQTMCAKLLIGLVEQIAKSGFSKPEGRKLYIKIMYVFVSKFNSLRMMFPAVVRYCTRKKIQTPKYAETFATIPELDGWMDIGFSQPIRTCSKAFEQSTDVIKGGSSEETVLIKAMVFGIKTIVVQMKAFNPPPPEESTITEQWFMCARGFSQDEVELLVQLLRNAVRCIDYYNIENFNPDGEPLRATERTPPGMLSKEEKEILEGLASIYTVVEPSVFQEVFSSQIPYLFEQTIVNVSVLAIPQYFLANSAVSSNFSGLLLRFLVDGLEKVGCDDKLQAGIMLRLFKLLFLAVTLFPEQNEIVLRPHLSHIIMQSMKLSARAKEPLNFFALLRALFRSIGGGRFEMLYQEVLPLLQVLLESLNGLLAAAHKPQMRELFVELVLTVPVRLSVLLPFLSFLMKPLVIALQAGPDLVSQGLRTLELCIDNLTQEFLEPIMAPVIKDLMSALWKHLRPVPYNVVHSHTTMRILGKIGGRNRRLFMDPPELGHVLNSESGLDVALAFHGVERAQTFSLDSALNLVARTFERGDAATPFQREQAFAFARSCLPLLLDLDDGGEEFIEGLRSALVRFGSAKVPVQADGPPPQPSPFIDPPPVTRDRKEATDAALARVITTLFAAAGDSKLAGEAWQLVEDLCRHFAFLSVADALEADRERDSSAPASATAASAASGFDSLLSTSASRIDGFVDALVQVMTSEDADHRTLGEKALTLFHSACRSLLPTREAVDALPVLHTLASRFCSCCYRPEWFRKTGGTLGISILSSKLSLGSRWMLAHELDFVKALLYVLKDTSLDMATTNVADAIETLKHVLTVCNRVEDPPAAGDRMDRQAKFSSLISLLISELSNSNRSVRETIQSSFRLLAELTGSEVTALLVPVRERLLAPIFAKPLRALPFAMQIGNIDAITYCLALSPPLLQFNEELSRLLLEALALADAEDQALVSKTSQYRNAASLVNLRVVCIKLLSAAMSCTEFVQPRQNNTRARIIQVFFKSLYSKNHEIVGAANK</sequence>
<keyword evidence="2" id="KW-1185">Reference proteome</keyword>
<accession>A0A4P9W4D3</accession>
<proteinExistence type="predicted"/>
<dbReference type="InterPro" id="IPR050517">
    <property type="entry name" value="DDR_Repair_Kinase"/>
</dbReference>
<reference evidence="2" key="1">
    <citation type="journal article" date="2018" name="Nat. Microbiol.">
        <title>Leveraging single-cell genomics to expand the fungal tree of life.</title>
        <authorList>
            <person name="Ahrendt S.R."/>
            <person name="Quandt C.A."/>
            <person name="Ciobanu D."/>
            <person name="Clum A."/>
            <person name="Salamov A."/>
            <person name="Andreopoulos B."/>
            <person name="Cheng J.F."/>
            <person name="Woyke T."/>
            <person name="Pelin A."/>
            <person name="Henrissat B."/>
            <person name="Reynolds N.K."/>
            <person name="Benny G.L."/>
            <person name="Smith M.E."/>
            <person name="James T.Y."/>
            <person name="Grigoriev I.V."/>
        </authorList>
    </citation>
    <scope>NUCLEOTIDE SEQUENCE [LARGE SCALE GENOMIC DNA]</scope>
</reference>
<dbReference type="GO" id="GO:0006281">
    <property type="term" value="P:DNA repair"/>
    <property type="evidence" value="ECO:0007669"/>
    <property type="project" value="TreeGrafter"/>
</dbReference>
<dbReference type="Pfam" id="PF20175">
    <property type="entry name" value="Tra1_central"/>
    <property type="match status" value="1"/>
</dbReference>
<dbReference type="InterPro" id="IPR046807">
    <property type="entry name" value="Tra1_central"/>
</dbReference>
<evidence type="ECO:0000313" key="2">
    <source>
        <dbReference type="Proteomes" id="UP000269721"/>
    </source>
</evidence>
<name>A0A4P9W4D3_9FUNG</name>
<evidence type="ECO:0000313" key="1">
    <source>
        <dbReference type="EMBL" id="RKO86143.1"/>
    </source>
</evidence>
<protein>
    <recommendedName>
        <fullName evidence="3">Armadillo-type protein</fullName>
    </recommendedName>
</protein>
<dbReference type="AlphaFoldDB" id="A0A4P9W4D3"/>
<dbReference type="PANTHER" id="PTHR11139">
    <property type="entry name" value="ATAXIA TELANGIECTASIA MUTATED ATM -RELATED"/>
    <property type="match status" value="1"/>
</dbReference>
<dbReference type="SUPFAM" id="SSF48371">
    <property type="entry name" value="ARM repeat"/>
    <property type="match status" value="1"/>
</dbReference>
<dbReference type="Pfam" id="PF20206">
    <property type="entry name" value="Tra1_ring"/>
    <property type="match status" value="1"/>
</dbReference>
<dbReference type="InterPro" id="IPR046805">
    <property type="entry name" value="Tra1_ring"/>
</dbReference>
<dbReference type="Proteomes" id="UP000269721">
    <property type="component" value="Unassembled WGS sequence"/>
</dbReference>
<dbReference type="GO" id="GO:0035267">
    <property type="term" value="C:NuA4 histone acetyltransferase complex"/>
    <property type="evidence" value="ECO:0007669"/>
    <property type="project" value="TreeGrafter"/>
</dbReference>
<dbReference type="GO" id="GO:0005634">
    <property type="term" value="C:nucleus"/>
    <property type="evidence" value="ECO:0007669"/>
    <property type="project" value="TreeGrafter"/>
</dbReference>
<feature type="non-terminal residue" evidence="1">
    <location>
        <position position="1"/>
    </location>
</feature>
<feature type="non-terminal residue" evidence="1">
    <location>
        <position position="1083"/>
    </location>
</feature>
<evidence type="ECO:0008006" key="3">
    <source>
        <dbReference type="Google" id="ProtNLM"/>
    </source>
</evidence>
<dbReference type="InterPro" id="IPR016024">
    <property type="entry name" value="ARM-type_fold"/>
</dbReference>
<dbReference type="GO" id="GO:0000124">
    <property type="term" value="C:SAGA complex"/>
    <property type="evidence" value="ECO:0007669"/>
    <property type="project" value="TreeGrafter"/>
</dbReference>
<dbReference type="OrthoDB" id="5570127at2759"/>
<gene>
    <name evidence="1" type="ORF">BDK51DRAFT_31901</name>
</gene>